<dbReference type="NCBIfam" id="TIGR02595">
    <property type="entry name" value="PEP_CTERM"/>
    <property type="match status" value="1"/>
</dbReference>
<evidence type="ECO:0000259" key="2">
    <source>
        <dbReference type="Pfam" id="PF07589"/>
    </source>
</evidence>
<reference evidence="6" key="2">
    <citation type="journal article" date="2019" name="Int. J. Syst. Evol. Microbiol.">
        <title>The Global Catalogue of Microorganisms (GCM) 10K type strain sequencing project: providing services to taxonomists for standard genome sequencing and annotation.</title>
        <authorList>
            <consortium name="The Broad Institute Genomics Platform"/>
            <consortium name="The Broad Institute Genome Sequencing Center for Infectious Disease"/>
            <person name="Wu L."/>
            <person name="Ma J."/>
        </authorList>
    </citation>
    <scope>NUCLEOTIDE SEQUENCE [LARGE SCALE GENOMIC DNA]</scope>
    <source>
        <strain evidence="6">CGMCC 1.15931</strain>
    </source>
</reference>
<reference evidence="3" key="1">
    <citation type="journal article" date="2014" name="Int. J. Syst. Evol. Microbiol.">
        <title>Complete genome of a new Firmicutes species belonging to the dominant human colonic microbiota ('Ruminococcus bicirculans') reveals two chromosomes and a selective capacity to utilize plant glucans.</title>
        <authorList>
            <consortium name="NISC Comparative Sequencing Program"/>
            <person name="Wegmann U."/>
            <person name="Louis P."/>
            <person name="Goesmann A."/>
            <person name="Henrissat B."/>
            <person name="Duncan S.H."/>
            <person name="Flint H.J."/>
        </authorList>
    </citation>
    <scope>NUCLEOTIDE SEQUENCE</scope>
    <source>
        <strain evidence="3">CGMCC 1.15931</strain>
    </source>
</reference>
<comment type="caution">
    <text evidence="4">The sequence shown here is derived from an EMBL/GenBank/DDBJ whole genome shotgun (WGS) entry which is preliminary data.</text>
</comment>
<sequence>MFKRLLLGAALSICATAQASEKTFEIVYQGAYSPDFEVFLPDWKLTVEVTVNDLNNDGSYSQGELSRLKVDELEYRGSCSAVDCVENFNWTAGSLPAFTATYRRQTYWGGDLMYEQRNTLVAGVDYHLYAWSYTSGIQSDFTWQWTDATTTTVTDISPVPEPAQYGMFAAGIAGIAALARRRRA</sequence>
<feature type="signal peptide" evidence="1">
    <location>
        <begin position="1"/>
        <end position="19"/>
    </location>
</feature>
<evidence type="ECO:0000313" key="4">
    <source>
        <dbReference type="EMBL" id="MTV52248.1"/>
    </source>
</evidence>
<reference evidence="3" key="4">
    <citation type="submission" date="2024-05" db="EMBL/GenBank/DDBJ databases">
        <authorList>
            <person name="Sun Q."/>
            <person name="Zhou Y."/>
        </authorList>
    </citation>
    <scope>NUCLEOTIDE SEQUENCE</scope>
    <source>
        <strain evidence="3">CGMCC 1.15931</strain>
    </source>
</reference>
<name>A0A6I3SSW6_9BURK</name>
<evidence type="ECO:0000313" key="6">
    <source>
        <dbReference type="Proteomes" id="UP000622638"/>
    </source>
</evidence>
<protein>
    <submittedName>
        <fullName evidence="4">PEP-CTERM sorting domain-containing protein</fullName>
    </submittedName>
</protein>
<dbReference type="AlphaFoldDB" id="A0A6I3SSW6"/>
<organism evidence="4 5">
    <name type="scientific">Pseudoduganella buxea</name>
    <dbReference type="NCBI Taxonomy" id="1949069"/>
    <lineage>
        <taxon>Bacteria</taxon>
        <taxon>Pseudomonadati</taxon>
        <taxon>Pseudomonadota</taxon>
        <taxon>Betaproteobacteria</taxon>
        <taxon>Burkholderiales</taxon>
        <taxon>Oxalobacteraceae</taxon>
        <taxon>Telluria group</taxon>
        <taxon>Pseudoduganella</taxon>
    </lineage>
</organism>
<evidence type="ECO:0000256" key="1">
    <source>
        <dbReference type="SAM" id="SignalP"/>
    </source>
</evidence>
<dbReference type="EMBL" id="WNKZ01000010">
    <property type="protein sequence ID" value="MTV52248.1"/>
    <property type="molecule type" value="Genomic_DNA"/>
</dbReference>
<dbReference type="EMBL" id="BMKG01000002">
    <property type="protein sequence ID" value="GGB86952.1"/>
    <property type="molecule type" value="Genomic_DNA"/>
</dbReference>
<evidence type="ECO:0000313" key="5">
    <source>
        <dbReference type="Proteomes" id="UP000430634"/>
    </source>
</evidence>
<accession>A0A6I3SSW6</accession>
<feature type="chain" id="PRO_5026356684" evidence="1">
    <location>
        <begin position="20"/>
        <end position="184"/>
    </location>
</feature>
<keyword evidence="6" id="KW-1185">Reference proteome</keyword>
<dbReference type="Pfam" id="PF07589">
    <property type="entry name" value="PEP-CTERM"/>
    <property type="match status" value="1"/>
</dbReference>
<reference evidence="4 5" key="3">
    <citation type="submission" date="2019-11" db="EMBL/GenBank/DDBJ databases">
        <title>Type strains purchased from KCTC, JCM and DSMZ.</title>
        <authorList>
            <person name="Lu H."/>
        </authorList>
    </citation>
    <scope>NUCLEOTIDE SEQUENCE [LARGE SCALE GENOMIC DNA]</scope>
    <source>
        <strain evidence="4 5">KCTC 52429</strain>
    </source>
</reference>
<proteinExistence type="predicted"/>
<feature type="domain" description="Ice-binding protein C-terminal" evidence="2">
    <location>
        <begin position="158"/>
        <end position="183"/>
    </location>
</feature>
<dbReference type="Proteomes" id="UP000622638">
    <property type="component" value="Unassembled WGS sequence"/>
</dbReference>
<dbReference type="Proteomes" id="UP000430634">
    <property type="component" value="Unassembled WGS sequence"/>
</dbReference>
<dbReference type="RefSeq" id="WP_155469583.1">
    <property type="nucleotide sequence ID" value="NZ_BMKG01000002.1"/>
</dbReference>
<keyword evidence="1" id="KW-0732">Signal</keyword>
<dbReference type="OrthoDB" id="8759491at2"/>
<dbReference type="InterPro" id="IPR013424">
    <property type="entry name" value="Ice-binding_C"/>
</dbReference>
<gene>
    <name evidence="3" type="ORF">GCM10011572_06190</name>
    <name evidence="4" type="ORF">GM672_05800</name>
</gene>
<evidence type="ECO:0000313" key="3">
    <source>
        <dbReference type="EMBL" id="GGB86952.1"/>
    </source>
</evidence>